<dbReference type="EMBL" id="KZ269995">
    <property type="protein sequence ID" value="OZC09266.1"/>
    <property type="molecule type" value="Genomic_DNA"/>
</dbReference>
<evidence type="ECO:0000313" key="1">
    <source>
        <dbReference type="EMBL" id="OZC09266.1"/>
    </source>
</evidence>
<dbReference type="AlphaFoldDB" id="A0A238BWG0"/>
<protein>
    <submittedName>
        <fullName evidence="1">Uncharacterized protein</fullName>
    </submittedName>
</protein>
<keyword evidence="2" id="KW-1185">Reference proteome</keyword>
<sequence length="341" mass="38721">MSSSSTCSGYRYQNQRSFLMYQKPPEFSWFSIALKNIKETNNEAKIEKEMEKNCTIVAVSSKFTTNEERPATVLEMDDNQSESFADGIELKSDATVVPVDHNVGLLNTIYSNKSNWETHRKSLTAAYLEKKNLAKETDLMGRSQERLRSGEFSNTRIAKDEGPVRQSLLSLVMDEDVPELMEAMAEKLEFVFEDLTPTISNVGEGILRNSAKRSRSRPREAKLEFHSSSPTVFTYPDEESAVEKAQWDEGKQITFRVYRELFEGKKERSVDENHKSQSPLRPSQIANNTEFSFVRTVTLMEEPSMAESLLGVTGRISYNNAPMDLAQFNKNTISLVAGKSW</sequence>
<accession>A0A238BWG0</accession>
<proteinExistence type="predicted"/>
<evidence type="ECO:0000313" key="2">
    <source>
        <dbReference type="Proteomes" id="UP000242913"/>
    </source>
</evidence>
<gene>
    <name evidence="1" type="ORF">X798_03606</name>
</gene>
<dbReference type="OrthoDB" id="5828827at2759"/>
<reference evidence="1 2" key="1">
    <citation type="submission" date="2015-12" db="EMBL/GenBank/DDBJ databases">
        <title>Draft genome of the nematode, Onchocerca flexuosa.</title>
        <authorList>
            <person name="Mitreva M."/>
        </authorList>
    </citation>
    <scope>NUCLEOTIDE SEQUENCE [LARGE SCALE GENOMIC DNA]</scope>
    <source>
        <strain evidence="1">Red Deer</strain>
    </source>
</reference>
<name>A0A238BWG0_9BILA</name>
<organism evidence="1 2">
    <name type="scientific">Onchocerca flexuosa</name>
    <dbReference type="NCBI Taxonomy" id="387005"/>
    <lineage>
        <taxon>Eukaryota</taxon>
        <taxon>Metazoa</taxon>
        <taxon>Ecdysozoa</taxon>
        <taxon>Nematoda</taxon>
        <taxon>Chromadorea</taxon>
        <taxon>Rhabditida</taxon>
        <taxon>Spirurina</taxon>
        <taxon>Spiruromorpha</taxon>
        <taxon>Filarioidea</taxon>
        <taxon>Onchocercidae</taxon>
        <taxon>Onchocerca</taxon>
    </lineage>
</organism>
<dbReference type="Proteomes" id="UP000242913">
    <property type="component" value="Unassembled WGS sequence"/>
</dbReference>